<comment type="caution">
    <text evidence="7">The sequence shown here is derived from an EMBL/GenBank/DDBJ whole genome shotgun (WGS) entry which is preliminary data.</text>
</comment>
<keyword evidence="5 6" id="KW-0472">Membrane</keyword>
<evidence type="ECO:0000313" key="7">
    <source>
        <dbReference type="EMBL" id="MCC1484988.1"/>
    </source>
</evidence>
<organism evidence="7 8">
    <name type="scientific">Winogradskyella immobilis</name>
    <dbReference type="NCBI Taxonomy" id="2816852"/>
    <lineage>
        <taxon>Bacteria</taxon>
        <taxon>Pseudomonadati</taxon>
        <taxon>Bacteroidota</taxon>
        <taxon>Flavobacteriia</taxon>
        <taxon>Flavobacteriales</taxon>
        <taxon>Flavobacteriaceae</taxon>
        <taxon>Winogradskyella</taxon>
    </lineage>
</organism>
<keyword evidence="4 6" id="KW-1133">Transmembrane helix</keyword>
<dbReference type="InterPro" id="IPR000175">
    <property type="entry name" value="Na/ntran_symport"/>
</dbReference>
<reference evidence="8" key="1">
    <citation type="submission" date="2021-03" db="EMBL/GenBank/DDBJ databases">
        <title>Genome of Cognatishimia sp. F0-27.</title>
        <authorList>
            <person name="Ping X."/>
        </authorList>
    </citation>
    <scope>NUCLEOTIDE SEQUENCE [LARGE SCALE GENOMIC DNA]</scope>
    <source>
        <strain evidence="8">E313</strain>
    </source>
</reference>
<dbReference type="InterPro" id="IPR047218">
    <property type="entry name" value="YocR/YhdH-like"/>
</dbReference>
<evidence type="ECO:0000313" key="8">
    <source>
        <dbReference type="Proteomes" id="UP000778797"/>
    </source>
</evidence>
<evidence type="ECO:0000256" key="6">
    <source>
        <dbReference type="SAM" id="Phobius"/>
    </source>
</evidence>
<protein>
    <submittedName>
        <fullName evidence="7">Sodium-dependent transporter</fullName>
    </submittedName>
</protein>
<keyword evidence="3 6" id="KW-0812">Transmembrane</keyword>
<feature type="transmembrane region" description="Helical" evidence="6">
    <location>
        <begin position="299"/>
        <end position="325"/>
    </location>
</feature>
<evidence type="ECO:0000256" key="4">
    <source>
        <dbReference type="ARBA" id="ARBA00022989"/>
    </source>
</evidence>
<feature type="transmembrane region" description="Helical" evidence="6">
    <location>
        <begin position="140"/>
        <end position="158"/>
    </location>
</feature>
<feature type="transmembrane region" description="Helical" evidence="6">
    <location>
        <begin position="170"/>
        <end position="189"/>
    </location>
</feature>
<dbReference type="PRINTS" id="PR00176">
    <property type="entry name" value="NANEUSMPORT"/>
</dbReference>
<dbReference type="NCBIfam" id="NF037979">
    <property type="entry name" value="Na_transp"/>
    <property type="match status" value="1"/>
</dbReference>
<dbReference type="Proteomes" id="UP000778797">
    <property type="component" value="Unassembled WGS sequence"/>
</dbReference>
<dbReference type="PROSITE" id="PS50267">
    <property type="entry name" value="NA_NEUROTRAN_SYMP_3"/>
    <property type="match status" value="1"/>
</dbReference>
<feature type="transmembrane region" description="Helical" evidence="6">
    <location>
        <begin position="258"/>
        <end position="279"/>
    </location>
</feature>
<evidence type="ECO:0000256" key="2">
    <source>
        <dbReference type="ARBA" id="ARBA00022448"/>
    </source>
</evidence>
<evidence type="ECO:0000256" key="5">
    <source>
        <dbReference type="ARBA" id="ARBA00023136"/>
    </source>
</evidence>
<feature type="transmembrane region" description="Helical" evidence="6">
    <location>
        <begin position="361"/>
        <end position="385"/>
    </location>
</feature>
<feature type="transmembrane region" description="Helical" evidence="6">
    <location>
        <begin position="89"/>
        <end position="120"/>
    </location>
</feature>
<feature type="transmembrane region" description="Helical" evidence="6">
    <location>
        <begin position="12"/>
        <end position="29"/>
    </location>
</feature>
<name>A0ABS8EP45_9FLAO</name>
<dbReference type="PANTHER" id="PTHR42948:SF1">
    <property type="entry name" value="TRANSPORTER"/>
    <property type="match status" value="1"/>
</dbReference>
<evidence type="ECO:0000256" key="3">
    <source>
        <dbReference type="ARBA" id="ARBA00022692"/>
    </source>
</evidence>
<feature type="transmembrane region" description="Helical" evidence="6">
    <location>
        <begin position="212"/>
        <end position="237"/>
    </location>
</feature>
<dbReference type="Pfam" id="PF00209">
    <property type="entry name" value="SNF"/>
    <property type="match status" value="2"/>
</dbReference>
<feature type="transmembrane region" description="Helical" evidence="6">
    <location>
        <begin position="406"/>
        <end position="428"/>
    </location>
</feature>
<comment type="subcellular location">
    <subcellularLocation>
        <location evidence="1">Membrane</location>
        <topology evidence="1">Multi-pass membrane protein</topology>
    </subcellularLocation>
</comment>
<reference evidence="8" key="2">
    <citation type="submission" date="2023-07" db="EMBL/GenBank/DDBJ databases">
        <title>Genome of Winogradskyella sp. E313.</title>
        <authorList>
            <person name="Zhou Y."/>
        </authorList>
    </citation>
    <scope>NUCLEOTIDE SEQUENCE [LARGE SCALE GENOMIC DNA]</scope>
    <source>
        <strain evidence="8">E313</strain>
    </source>
</reference>
<dbReference type="PANTHER" id="PTHR42948">
    <property type="entry name" value="TRANSPORTER"/>
    <property type="match status" value="1"/>
</dbReference>
<sequence>MSSSKNKYSSQLGAILTMVGVAVGLGNVWRFPYMMGNYGGSAFLLLYLGFTLVLAFPALLTEMALGKKTGEGTLTAYESLFGNRFGKALGYLFVGVVTIAGSYYAVVVANVFFSTGFSIVKGFSNSTTAQHQELLGNSTLQYGITLLLIVISLFVIDKGLKKGIERISKIIMPFFLLVILYLIIHAWLLPDALTNVKQFLTPNFDAIGSTEVFAALGQAFFSIGLGGTFVIVYSAFIEKEKDIPRIAILTSLGDLGSSLLVSLFLVPSILVLGMQMNAGPSLIFNTLPELFSTLPAGRWIGSLFLIALSLVAFLSLIAAFQVPIISVVRNKIPTRKLLIAFGILQAILAMPSAFYPEIIGVLDLIFGSGMQVFGSMLAVIGMWWGSKKGNYTKLLFKNKSNGFTNAIVFWLRWIVPGTLLVVLIGYIYNSIT</sequence>
<dbReference type="InterPro" id="IPR037272">
    <property type="entry name" value="SNS_sf"/>
</dbReference>
<dbReference type="SUPFAM" id="SSF161070">
    <property type="entry name" value="SNF-like"/>
    <property type="match status" value="1"/>
</dbReference>
<evidence type="ECO:0000256" key="1">
    <source>
        <dbReference type="ARBA" id="ARBA00004141"/>
    </source>
</evidence>
<proteinExistence type="predicted"/>
<dbReference type="EMBL" id="JAFMPT010000013">
    <property type="protein sequence ID" value="MCC1484988.1"/>
    <property type="molecule type" value="Genomic_DNA"/>
</dbReference>
<accession>A0ABS8EP45</accession>
<feature type="transmembrane region" description="Helical" evidence="6">
    <location>
        <begin position="41"/>
        <end position="60"/>
    </location>
</feature>
<feature type="transmembrane region" description="Helical" evidence="6">
    <location>
        <begin position="337"/>
        <end position="355"/>
    </location>
</feature>
<gene>
    <name evidence="7" type="ORF">J1C55_10330</name>
</gene>
<keyword evidence="8" id="KW-1185">Reference proteome</keyword>
<dbReference type="CDD" id="cd10336">
    <property type="entry name" value="SLC6sbd_Tyt1-Like"/>
    <property type="match status" value="1"/>
</dbReference>
<keyword evidence="2" id="KW-0813">Transport</keyword>
<dbReference type="RefSeq" id="WP_227477481.1">
    <property type="nucleotide sequence ID" value="NZ_JAFMPT010000013.1"/>
</dbReference>